<keyword evidence="3" id="KW-0963">Cytoplasm</keyword>
<dbReference type="GO" id="GO:0008074">
    <property type="term" value="C:guanylate cyclase complex, soluble"/>
    <property type="evidence" value="ECO:0007669"/>
    <property type="project" value="TreeGrafter"/>
</dbReference>
<evidence type="ECO:0000313" key="11">
    <source>
        <dbReference type="Proteomes" id="UP000290809"/>
    </source>
</evidence>
<dbReference type="InterPro" id="IPR024096">
    <property type="entry name" value="NO_sig/Golgi_transp_ligand-bd"/>
</dbReference>
<feature type="compositionally biased region" description="Polar residues" evidence="8">
    <location>
        <begin position="566"/>
        <end position="597"/>
    </location>
</feature>
<dbReference type="Proteomes" id="UP000290809">
    <property type="component" value="Unassembled WGS sequence"/>
</dbReference>
<reference evidence="10 11" key="1">
    <citation type="journal article" date="2019" name="PLoS Pathog.">
        <title>Genome sequence of the bovine parasite Schistosoma bovis Tanzania.</title>
        <authorList>
            <person name="Oey H."/>
            <person name="Zakrzewski M."/>
            <person name="Gobert G."/>
            <person name="Gravermann K."/>
            <person name="Stoye J."/>
            <person name="Jones M."/>
            <person name="Mcmanus D."/>
            <person name="Krause L."/>
        </authorList>
    </citation>
    <scope>NUCLEOTIDE SEQUENCE [LARGE SCALE GENOMIC DNA]</scope>
    <source>
        <strain evidence="10 11">TAN1997</strain>
    </source>
</reference>
<dbReference type="Gene3D" id="6.10.250.780">
    <property type="match status" value="1"/>
</dbReference>
<dbReference type="InterPro" id="IPR029787">
    <property type="entry name" value="Nucleotide_cyclase"/>
</dbReference>
<dbReference type="GO" id="GO:0004383">
    <property type="term" value="F:guanylate cyclase activity"/>
    <property type="evidence" value="ECO:0007669"/>
    <property type="project" value="UniProtKB-EC"/>
</dbReference>
<evidence type="ECO:0000256" key="5">
    <source>
        <dbReference type="ARBA" id="ARBA00023134"/>
    </source>
</evidence>
<evidence type="ECO:0000256" key="1">
    <source>
        <dbReference type="ARBA" id="ARBA00004496"/>
    </source>
</evidence>
<dbReference type="GO" id="GO:0005525">
    <property type="term" value="F:GTP binding"/>
    <property type="evidence" value="ECO:0007669"/>
    <property type="project" value="UniProtKB-KW"/>
</dbReference>
<dbReference type="Pfam" id="PF07701">
    <property type="entry name" value="HNOBA"/>
    <property type="match status" value="1"/>
</dbReference>
<proteinExistence type="predicted"/>
<dbReference type="GO" id="GO:0038060">
    <property type="term" value="P:nitric oxide-cGMP-mediated signaling"/>
    <property type="evidence" value="ECO:0007669"/>
    <property type="project" value="TreeGrafter"/>
</dbReference>
<dbReference type="GO" id="GO:0070482">
    <property type="term" value="P:response to oxygen levels"/>
    <property type="evidence" value="ECO:0007669"/>
    <property type="project" value="TreeGrafter"/>
</dbReference>
<dbReference type="InterPro" id="IPR001054">
    <property type="entry name" value="A/G_cyclase"/>
</dbReference>
<evidence type="ECO:0000256" key="8">
    <source>
        <dbReference type="SAM" id="MobiDB-lite"/>
    </source>
</evidence>
<feature type="region of interest" description="Disordered" evidence="8">
    <location>
        <begin position="492"/>
        <end position="597"/>
    </location>
</feature>
<dbReference type="PANTHER" id="PTHR45655">
    <property type="entry name" value="GUANYLATE CYCLASE SOLUBLE SUBUNIT BETA-2"/>
    <property type="match status" value="1"/>
</dbReference>
<feature type="domain" description="Guanylate cyclase" evidence="9">
    <location>
        <begin position="239"/>
        <end position="417"/>
    </location>
</feature>
<dbReference type="SUPFAM" id="SSF111126">
    <property type="entry name" value="Ligand-binding domain in the NO signalling and Golgi transport"/>
    <property type="match status" value="1"/>
</dbReference>
<dbReference type="Gene3D" id="3.30.70.1230">
    <property type="entry name" value="Nucleotide cyclase"/>
    <property type="match status" value="1"/>
</dbReference>
<name>A0A430QNZ3_SCHBO</name>
<dbReference type="InterPro" id="IPR011644">
    <property type="entry name" value="Heme_NO-bd"/>
</dbReference>
<dbReference type="Pfam" id="PF00211">
    <property type="entry name" value="Guanylate_cyc"/>
    <property type="match status" value="1"/>
</dbReference>
<evidence type="ECO:0000313" key="10">
    <source>
        <dbReference type="EMBL" id="RTG89420.1"/>
    </source>
</evidence>
<keyword evidence="4" id="KW-0547">Nucleotide-binding</keyword>
<evidence type="ECO:0000256" key="3">
    <source>
        <dbReference type="ARBA" id="ARBA00022490"/>
    </source>
</evidence>
<dbReference type="SMART" id="SM00044">
    <property type="entry name" value="CYCc"/>
    <property type="match status" value="1"/>
</dbReference>
<sequence>MYGILFEILRNYVDETFGPSTWEAAVQIVNGQQLEIQTNRNYSTRLLTRIISTLCEFIGLPEEDIYYEFGIKSVDYLSNNGFQSLLQVLGKNYIDFLHNVNEMHEYLHYSYPKIKPPNIKVTSINHNVITLVYSSVREEFAHYLRSQLIYIAKLYFQLDVSAKLVDKKKQAASHIYTFKLYNKGLSWIELLEKDSQLTKYISLLDLTVSLPEKEFLGILPFHLVLTKDMTIKRVGKGFSCLRNDISGKEFVTCFLISKPKTSPNFDEQRHKAKQMEKSMMQLEKIRKVTDELLYQCIPSTVARKIRNGTPAIDTIQVETVNDSYMLVSGAPHRTPLHAAHIVDTALEIIEVTLLSLYWPESIGNIPANNKNKTVYTNENLHLYIGCHTGPIVAGVVGYKTPRYCLFGDTVNTSSRMMSHGTPDKVHISESCAQSLSPYPYELECRGEIPIKGKGNMKTYFVTGRKPEFVLQDTTDGVSRNFAEVLKEDMLKDDDIPSENSDDSAKFSINLSDASGTTEEESAPASPKDDGELEMNENMSEKKDRKSSRGGSRRSSKSGQKRRQSQPLSNTTSPMNENPDVENQQSSSGFVNNQNTTEVLNEAARRLVETKIKDVKNEQKKKQDITFSLDNPKEILKEAPSEADLQAVDNNVDEATLFKSKPKAPERSRLIKLNPANKVSSVSISSKPIQPTPDEVAVNNVSTDATENAPNDDNDQVTQEIGNQEDTVQQYREMVKQGRFDPVQDLPFCSPQAAIFKDLVM</sequence>
<keyword evidence="11" id="KW-1185">Reference proteome</keyword>
<dbReference type="InterPro" id="IPR038158">
    <property type="entry name" value="H-NOX_domain_sf"/>
</dbReference>
<feature type="compositionally biased region" description="Polar residues" evidence="8">
    <location>
        <begin position="699"/>
        <end position="708"/>
    </location>
</feature>
<keyword evidence="7" id="KW-0141">cGMP biosynthesis</keyword>
<dbReference type="EC" id="4.6.1.2" evidence="2"/>
<evidence type="ECO:0000256" key="6">
    <source>
        <dbReference type="ARBA" id="ARBA00023239"/>
    </source>
</evidence>
<dbReference type="PANTHER" id="PTHR45655:SF13">
    <property type="entry name" value="SOLUBLE GUANYLATE CYCLASE GCY-32-RELATED"/>
    <property type="match status" value="1"/>
</dbReference>
<comment type="subcellular location">
    <subcellularLocation>
        <location evidence="1">Cytoplasm</location>
    </subcellularLocation>
</comment>
<dbReference type="Pfam" id="PF07700">
    <property type="entry name" value="HNOB"/>
    <property type="match status" value="1"/>
</dbReference>
<feature type="region of interest" description="Disordered" evidence="8">
    <location>
        <begin position="699"/>
        <end position="723"/>
    </location>
</feature>
<accession>A0A430QNZ3</accession>
<feature type="compositionally biased region" description="Basic residues" evidence="8">
    <location>
        <begin position="544"/>
        <end position="563"/>
    </location>
</feature>
<gene>
    <name evidence="10" type="ORF">DC041_0000967</name>
</gene>
<keyword evidence="5" id="KW-0342">GTP-binding</keyword>
<dbReference type="GO" id="GO:0020037">
    <property type="term" value="F:heme binding"/>
    <property type="evidence" value="ECO:0007669"/>
    <property type="project" value="InterPro"/>
</dbReference>
<keyword evidence="6" id="KW-0456">Lyase</keyword>
<evidence type="ECO:0000256" key="4">
    <source>
        <dbReference type="ARBA" id="ARBA00022741"/>
    </source>
</evidence>
<comment type="caution">
    <text evidence="10">The sequence shown here is derived from an EMBL/GenBank/DDBJ whole genome shotgun (WGS) entry which is preliminary data.</text>
</comment>
<dbReference type="SUPFAM" id="SSF55073">
    <property type="entry name" value="Nucleotide cyclase"/>
    <property type="match status" value="1"/>
</dbReference>
<dbReference type="Gene3D" id="3.90.1520.10">
    <property type="entry name" value="H-NOX domain"/>
    <property type="match status" value="1"/>
</dbReference>
<dbReference type="EMBL" id="QMKO01001504">
    <property type="protein sequence ID" value="RTG89420.1"/>
    <property type="molecule type" value="Genomic_DNA"/>
</dbReference>
<organism evidence="10 11">
    <name type="scientific">Schistosoma bovis</name>
    <name type="common">Blood fluke</name>
    <dbReference type="NCBI Taxonomy" id="6184"/>
    <lineage>
        <taxon>Eukaryota</taxon>
        <taxon>Metazoa</taxon>
        <taxon>Spiralia</taxon>
        <taxon>Lophotrochozoa</taxon>
        <taxon>Platyhelminthes</taxon>
        <taxon>Trematoda</taxon>
        <taxon>Digenea</taxon>
        <taxon>Strigeidida</taxon>
        <taxon>Schistosomatoidea</taxon>
        <taxon>Schistosomatidae</taxon>
        <taxon>Schistosoma</taxon>
    </lineage>
</organism>
<evidence type="ECO:0000259" key="9">
    <source>
        <dbReference type="PROSITE" id="PS50125"/>
    </source>
</evidence>
<evidence type="ECO:0000256" key="2">
    <source>
        <dbReference type="ARBA" id="ARBA00012202"/>
    </source>
</evidence>
<dbReference type="AlphaFoldDB" id="A0A430QNZ3"/>
<evidence type="ECO:0000256" key="7">
    <source>
        <dbReference type="ARBA" id="ARBA00023293"/>
    </source>
</evidence>
<dbReference type="CDD" id="cd07302">
    <property type="entry name" value="CHD"/>
    <property type="match status" value="1"/>
</dbReference>
<dbReference type="PROSITE" id="PS50125">
    <property type="entry name" value="GUANYLATE_CYCLASE_2"/>
    <property type="match status" value="1"/>
</dbReference>
<protein>
    <recommendedName>
        <fullName evidence="2">guanylate cyclase</fullName>
        <ecNumber evidence="2">4.6.1.2</ecNumber>
    </recommendedName>
</protein>
<dbReference type="STRING" id="6184.A0A430QNZ3"/>
<dbReference type="InterPro" id="IPR011645">
    <property type="entry name" value="HNOB_dom_associated"/>
</dbReference>
<feature type="compositionally biased region" description="Polar residues" evidence="8">
    <location>
        <begin position="506"/>
        <end position="516"/>
    </location>
</feature>